<reference evidence="4" key="1">
    <citation type="submission" date="2023-06" db="EMBL/GenBank/DDBJ databases">
        <title>Genome-scale phylogeny and comparative genomics of the fungal order Sordariales.</title>
        <authorList>
            <consortium name="Lawrence Berkeley National Laboratory"/>
            <person name="Hensen N."/>
            <person name="Bonometti L."/>
            <person name="Westerberg I."/>
            <person name="Brannstrom I.O."/>
            <person name="Guillou S."/>
            <person name="Cros-Aarteil S."/>
            <person name="Calhoun S."/>
            <person name="Haridas S."/>
            <person name="Kuo A."/>
            <person name="Mondo S."/>
            <person name="Pangilinan J."/>
            <person name="Riley R."/>
            <person name="Labutti K."/>
            <person name="Andreopoulos B."/>
            <person name="Lipzen A."/>
            <person name="Chen C."/>
            <person name="Yanf M."/>
            <person name="Daum C."/>
            <person name="Ng V."/>
            <person name="Clum A."/>
            <person name="Steindorff A."/>
            <person name="Ohm R."/>
            <person name="Martin F."/>
            <person name="Silar P."/>
            <person name="Natvig D."/>
            <person name="Lalanne C."/>
            <person name="Gautier V."/>
            <person name="Ament-Velasquez S.L."/>
            <person name="Kruys A."/>
            <person name="Hutchinson M.I."/>
            <person name="Powell A.J."/>
            <person name="Barry K."/>
            <person name="Miller A.N."/>
            <person name="Grigoriev I.V."/>
            <person name="Debuchy R."/>
            <person name="Gladieux P."/>
            <person name="Thoren M.H."/>
            <person name="Johannesson H."/>
        </authorList>
    </citation>
    <scope>NUCLEOTIDE SEQUENCE</scope>
    <source>
        <strain evidence="4">SMH2532-1</strain>
    </source>
</reference>
<proteinExistence type="predicted"/>
<accession>A0AA40CMY4</accession>
<feature type="compositionally biased region" description="Polar residues" evidence="2">
    <location>
        <begin position="1"/>
        <end position="16"/>
    </location>
</feature>
<name>A0AA40CMY4_9PEZI</name>
<evidence type="ECO:0000256" key="2">
    <source>
        <dbReference type="SAM" id="MobiDB-lite"/>
    </source>
</evidence>
<dbReference type="EMBL" id="JAULSV010000005">
    <property type="protein sequence ID" value="KAK0643313.1"/>
    <property type="molecule type" value="Genomic_DNA"/>
</dbReference>
<keyword evidence="5" id="KW-1185">Reference proteome</keyword>
<comment type="caution">
    <text evidence="4">The sequence shown here is derived from an EMBL/GenBank/DDBJ whole genome shotgun (WGS) entry which is preliminary data.</text>
</comment>
<gene>
    <name evidence="4" type="ORF">B0T16DRAFT_512492</name>
</gene>
<dbReference type="PROSITE" id="PS00036">
    <property type="entry name" value="BZIP_BASIC"/>
    <property type="match status" value="1"/>
</dbReference>
<feature type="coiled-coil region" evidence="1">
    <location>
        <begin position="199"/>
        <end position="240"/>
    </location>
</feature>
<organism evidence="4 5">
    <name type="scientific">Cercophora newfieldiana</name>
    <dbReference type="NCBI Taxonomy" id="92897"/>
    <lineage>
        <taxon>Eukaryota</taxon>
        <taxon>Fungi</taxon>
        <taxon>Dikarya</taxon>
        <taxon>Ascomycota</taxon>
        <taxon>Pezizomycotina</taxon>
        <taxon>Sordariomycetes</taxon>
        <taxon>Sordariomycetidae</taxon>
        <taxon>Sordariales</taxon>
        <taxon>Lasiosphaeriaceae</taxon>
        <taxon>Cercophora</taxon>
    </lineage>
</organism>
<dbReference type="Proteomes" id="UP001174936">
    <property type="component" value="Unassembled WGS sequence"/>
</dbReference>
<keyword evidence="1" id="KW-0175">Coiled coil</keyword>
<evidence type="ECO:0000256" key="1">
    <source>
        <dbReference type="SAM" id="Coils"/>
    </source>
</evidence>
<dbReference type="GO" id="GO:0003700">
    <property type="term" value="F:DNA-binding transcription factor activity"/>
    <property type="evidence" value="ECO:0007669"/>
    <property type="project" value="InterPro"/>
</dbReference>
<feature type="region of interest" description="Disordered" evidence="2">
    <location>
        <begin position="1"/>
        <end position="35"/>
    </location>
</feature>
<sequence length="377" mass="39939">MAFNNNPPASSDTLTPLLTRPAGVTKTTPRSTREKRTLVPITPSMTPDAAAAAKRENYRVRNSDSAAKSRIRKTMAVVEGALAARGYASDVEMLSELITEAERVLARNGLTGVWDAVREGVLGRHGRDANAPVLRDVLFRRDEAVLGVLGDAEEARRQLEAEVESGRLVVHGLAFADAVARLVGKTTGDVPTYQMVVAKEELRGRIAAAAKAKSEGEREVEALRERLEARLRKVRRARGEMPALRATAVRYGQEEYFAECFGSGVGDGAGGEGGAGNDVGGEVGPRLQAAPVAAGESLSEGAAAAAAADDFAALLPEPLPEQDFDQWFRGNLQLEGDLGDWPGLDRWPGDETVDPQLLGLSGMGGLGGELGEGSGWM</sequence>
<evidence type="ECO:0000313" key="4">
    <source>
        <dbReference type="EMBL" id="KAK0643313.1"/>
    </source>
</evidence>
<dbReference type="AlphaFoldDB" id="A0AA40CMY4"/>
<feature type="domain" description="BZIP" evidence="3">
    <location>
        <begin position="59"/>
        <end position="72"/>
    </location>
</feature>
<evidence type="ECO:0000313" key="5">
    <source>
        <dbReference type="Proteomes" id="UP001174936"/>
    </source>
</evidence>
<evidence type="ECO:0000259" key="3">
    <source>
        <dbReference type="PROSITE" id="PS00036"/>
    </source>
</evidence>
<dbReference type="InterPro" id="IPR004827">
    <property type="entry name" value="bZIP"/>
</dbReference>
<protein>
    <recommendedName>
        <fullName evidence="3">BZIP domain-containing protein</fullName>
    </recommendedName>
</protein>